<dbReference type="Pfam" id="PF08100">
    <property type="entry name" value="Dimerisation"/>
    <property type="match status" value="1"/>
</dbReference>
<dbReference type="PROSITE" id="PS51683">
    <property type="entry name" value="SAM_OMT_II"/>
    <property type="match status" value="1"/>
</dbReference>
<dbReference type="Proteomes" id="UP000807115">
    <property type="component" value="Chromosome 5"/>
</dbReference>
<evidence type="ECO:0000259" key="5">
    <source>
        <dbReference type="Pfam" id="PF00891"/>
    </source>
</evidence>
<keyword evidence="1" id="KW-0489">Methyltransferase</keyword>
<dbReference type="OrthoDB" id="757282at2759"/>
<proteinExistence type="predicted"/>
<gene>
    <name evidence="7" type="ORF">BDA96_05G141300</name>
</gene>
<dbReference type="GO" id="GO:0032259">
    <property type="term" value="P:methylation"/>
    <property type="evidence" value="ECO:0007669"/>
    <property type="project" value="UniProtKB-KW"/>
</dbReference>
<dbReference type="GO" id="GO:0008171">
    <property type="term" value="F:O-methyltransferase activity"/>
    <property type="evidence" value="ECO:0007669"/>
    <property type="project" value="InterPro"/>
</dbReference>
<evidence type="ECO:0000313" key="8">
    <source>
        <dbReference type="Proteomes" id="UP000807115"/>
    </source>
</evidence>
<dbReference type="SUPFAM" id="SSF46785">
    <property type="entry name" value="Winged helix' DNA-binding domain"/>
    <property type="match status" value="1"/>
</dbReference>
<keyword evidence="2" id="KW-0808">Transferase</keyword>
<dbReference type="KEGG" id="sbi:8083126"/>
<dbReference type="PANTHER" id="PTHR11746">
    <property type="entry name" value="O-METHYLTRANSFERASE"/>
    <property type="match status" value="1"/>
</dbReference>
<dbReference type="AlphaFoldDB" id="A0A921UGQ5"/>
<reference evidence="7" key="2">
    <citation type="submission" date="2020-10" db="EMBL/GenBank/DDBJ databases">
        <authorList>
            <person name="Cooper E.A."/>
            <person name="Brenton Z.W."/>
            <person name="Flinn B.S."/>
            <person name="Jenkins J."/>
            <person name="Shu S."/>
            <person name="Flowers D."/>
            <person name="Luo F."/>
            <person name="Wang Y."/>
            <person name="Xia P."/>
            <person name="Barry K."/>
            <person name="Daum C."/>
            <person name="Lipzen A."/>
            <person name="Yoshinaga Y."/>
            <person name="Schmutz J."/>
            <person name="Saski C."/>
            <person name="Vermerris W."/>
            <person name="Kresovich S."/>
        </authorList>
    </citation>
    <scope>NUCLEOTIDE SEQUENCE</scope>
</reference>
<dbReference type="EMBL" id="CM027684">
    <property type="protein sequence ID" value="KAG0529946.1"/>
    <property type="molecule type" value="Genomic_DNA"/>
</dbReference>
<name>A0A921UGQ5_SORBI</name>
<feature type="active site" description="Proton acceptor" evidence="4">
    <location>
        <position position="283"/>
    </location>
</feature>
<accession>A0A921UGQ5</accession>
<evidence type="ECO:0000313" key="7">
    <source>
        <dbReference type="EMBL" id="KAG0529946.1"/>
    </source>
</evidence>
<feature type="domain" description="O-methyltransferase C-terminal" evidence="5">
    <location>
        <begin position="153"/>
        <end position="361"/>
    </location>
</feature>
<dbReference type="Gene3D" id="3.40.50.150">
    <property type="entry name" value="Vaccinia Virus protein VP39"/>
    <property type="match status" value="1"/>
</dbReference>
<feature type="domain" description="O-methyltransferase dimerisation" evidence="6">
    <location>
        <begin position="20"/>
        <end position="118"/>
    </location>
</feature>
<comment type="caution">
    <text evidence="7">The sequence shown here is derived from an EMBL/GenBank/DDBJ whole genome shotgun (WGS) entry which is preliminary data.</text>
</comment>
<dbReference type="InterPro" id="IPR016461">
    <property type="entry name" value="COMT-like"/>
</dbReference>
<keyword evidence="3" id="KW-0949">S-adenosyl-L-methionine</keyword>
<dbReference type="InterPro" id="IPR012967">
    <property type="entry name" value="COMT_dimerisation"/>
</dbReference>
<dbReference type="PIRSF" id="PIRSF005739">
    <property type="entry name" value="O-mtase"/>
    <property type="match status" value="1"/>
</dbReference>
<dbReference type="GO" id="GO:0046983">
    <property type="term" value="F:protein dimerization activity"/>
    <property type="evidence" value="ECO:0007669"/>
    <property type="project" value="InterPro"/>
</dbReference>
<evidence type="ECO:0000256" key="3">
    <source>
        <dbReference type="ARBA" id="ARBA00022691"/>
    </source>
</evidence>
<dbReference type="OMA" id="HVSFIAG"/>
<dbReference type="SUPFAM" id="SSF53335">
    <property type="entry name" value="S-adenosyl-L-methionine-dependent methyltransferases"/>
    <property type="match status" value="1"/>
</dbReference>
<protein>
    <recommendedName>
        <fullName evidence="9">O-methyltransferase domain-containing protein</fullName>
    </recommendedName>
</protein>
<dbReference type="InterPro" id="IPR036390">
    <property type="entry name" value="WH_DNA-bd_sf"/>
</dbReference>
<dbReference type="GO" id="GO:0008757">
    <property type="term" value="F:S-adenosylmethionine-dependent methyltransferase activity"/>
    <property type="evidence" value="ECO:0007669"/>
    <property type="project" value="UniProtKB-ARBA"/>
</dbReference>
<dbReference type="InterPro" id="IPR001077">
    <property type="entry name" value="COMT_C"/>
</dbReference>
<evidence type="ECO:0008006" key="9">
    <source>
        <dbReference type="Google" id="ProtNLM"/>
    </source>
</evidence>
<organism evidence="7 8">
    <name type="scientific">Sorghum bicolor</name>
    <name type="common">Sorghum</name>
    <name type="synonym">Sorghum vulgare</name>
    <dbReference type="NCBI Taxonomy" id="4558"/>
    <lineage>
        <taxon>Eukaryota</taxon>
        <taxon>Viridiplantae</taxon>
        <taxon>Streptophyta</taxon>
        <taxon>Embryophyta</taxon>
        <taxon>Tracheophyta</taxon>
        <taxon>Spermatophyta</taxon>
        <taxon>Magnoliopsida</taxon>
        <taxon>Liliopsida</taxon>
        <taxon>Poales</taxon>
        <taxon>Poaceae</taxon>
        <taxon>PACMAD clade</taxon>
        <taxon>Panicoideae</taxon>
        <taxon>Andropogonodae</taxon>
        <taxon>Andropogoneae</taxon>
        <taxon>Sorghinae</taxon>
        <taxon>Sorghum</taxon>
    </lineage>
</organism>
<dbReference type="Gramene" id="EES08545">
    <property type="protein sequence ID" value="EES08545"/>
    <property type="gene ID" value="SORBI_3005G129100"/>
</dbReference>
<dbReference type="FunFam" id="3.40.50.150:FF:000057">
    <property type="entry name" value="O-methyltransferase ZRP4"/>
    <property type="match status" value="1"/>
</dbReference>
<dbReference type="Pfam" id="PF00891">
    <property type="entry name" value="Methyltransf_2"/>
    <property type="match status" value="1"/>
</dbReference>
<dbReference type="InterPro" id="IPR036388">
    <property type="entry name" value="WH-like_DNA-bd_sf"/>
</dbReference>
<evidence type="ECO:0000256" key="1">
    <source>
        <dbReference type="ARBA" id="ARBA00022603"/>
    </source>
</evidence>
<evidence type="ECO:0000259" key="6">
    <source>
        <dbReference type="Pfam" id="PF08100"/>
    </source>
</evidence>
<reference evidence="7" key="1">
    <citation type="journal article" date="2019" name="BMC Genomics">
        <title>A new reference genome for Sorghum bicolor reveals high levels of sequence similarity between sweet and grain genotypes: implications for the genetics of sugar metabolism.</title>
        <authorList>
            <person name="Cooper E.A."/>
            <person name="Brenton Z.W."/>
            <person name="Flinn B.S."/>
            <person name="Jenkins J."/>
            <person name="Shu S."/>
            <person name="Flowers D."/>
            <person name="Luo F."/>
            <person name="Wang Y."/>
            <person name="Xia P."/>
            <person name="Barry K."/>
            <person name="Daum C."/>
            <person name="Lipzen A."/>
            <person name="Yoshinaga Y."/>
            <person name="Schmutz J."/>
            <person name="Saski C."/>
            <person name="Vermerris W."/>
            <person name="Kresovich S."/>
        </authorList>
    </citation>
    <scope>NUCLEOTIDE SEQUENCE</scope>
</reference>
<dbReference type="InterPro" id="IPR029063">
    <property type="entry name" value="SAM-dependent_MTases_sf"/>
</dbReference>
<dbReference type="Gene3D" id="1.10.10.10">
    <property type="entry name" value="Winged helix-like DNA-binding domain superfamily/Winged helix DNA-binding domain"/>
    <property type="match status" value="1"/>
</dbReference>
<evidence type="ECO:0000256" key="4">
    <source>
        <dbReference type="PIRSR" id="PIRSR005739-1"/>
    </source>
</evidence>
<evidence type="ECO:0000256" key="2">
    <source>
        <dbReference type="ARBA" id="ARBA00022679"/>
    </source>
</evidence>
<sequence>MAGAEDSTQDLLQAHLQLLHQSLGYISSTALAVALDHGIPDAIQHHGGSATLSQILAKIDVSPTKRRGLHRLMRMLTVTGAFSVDQRPAVAVAAAPHDGGRRGDPVYQLTAASRLLLSDDDDGIRHPASLTPLLTMLLGPLLASPLAAVVSALVREDRQPDLSAFGIAHGQTVWDDVADHEAAFNVSLHDAIAADTRFLMPIVLKECGEVFRGIDSLVDVGGGPYGSAAASIAAAFPRLKCSVLDLPHVVAQAPPDSSVQFVAGNMFECIPRANAVFLKWILHDWGDDECIKLLKRCKQAIPPRDAGGKVIIIDMVLGSGPADDVKHKETQVLFDLLMMALNGVERDEQEWKKIFLEAGFKDYKIIPVLGVRSIVELYP</sequence>
<dbReference type="SMR" id="A0A921UGQ5"/>